<evidence type="ECO:0000313" key="2">
    <source>
        <dbReference type="EMBL" id="QCL98353.1"/>
    </source>
</evidence>
<geneLocation type="plasmid" evidence="3">
    <name>patcfbp7129b</name>
</geneLocation>
<dbReference type="Proteomes" id="UP000298649">
    <property type="component" value="Plasmid pAtCFBP7129b"/>
</dbReference>
<dbReference type="Gene3D" id="3.40.630.30">
    <property type="match status" value="1"/>
</dbReference>
<dbReference type="SUPFAM" id="SSF55729">
    <property type="entry name" value="Acyl-CoA N-acyltransferases (Nat)"/>
    <property type="match status" value="1"/>
</dbReference>
<dbReference type="GO" id="GO:0016747">
    <property type="term" value="F:acyltransferase activity, transferring groups other than amino-acyl groups"/>
    <property type="evidence" value="ECO:0007669"/>
    <property type="project" value="InterPro"/>
</dbReference>
<sequence length="143" mass="16155">MDVEVERSPSEDTRRLIDEGLDTYNAEKAGPDNAEDLWIIARDDDRNPCGGLKGRTFYSWMFIDWLWVSPSVRGGGIGERLLVKAERVAQERGCIGAYVDTFSFQAPDFYRQSGYEEFGRIDGLPPGHACIWLKKTFAVAQKS</sequence>
<protein>
    <submittedName>
        <fullName evidence="2">GNAT family N-acetyltransferase</fullName>
    </submittedName>
</protein>
<feature type="domain" description="N-acetyltransferase" evidence="1">
    <location>
        <begin position="1"/>
        <end position="138"/>
    </location>
</feature>
<dbReference type="InterPro" id="IPR000182">
    <property type="entry name" value="GNAT_dom"/>
</dbReference>
<dbReference type="AlphaFoldDB" id="A0A4D7Z7G2"/>
<keyword evidence="2" id="KW-0614">Plasmid</keyword>
<reference evidence="2 3" key="1">
    <citation type="submission" date="2019-04" db="EMBL/GenBank/DDBJ databases">
        <title>Complete genome sequence of Agrobacterium tumefaciens CFBP7129.</title>
        <authorList>
            <person name="Haryono M."/>
            <person name="Lin Y.-C."/>
            <person name="Lai E.-M."/>
            <person name="Kuo C.-H."/>
        </authorList>
    </citation>
    <scope>NUCLEOTIDE SEQUENCE [LARGE SCALE GENOMIC DNA]</scope>
    <source>
        <strain evidence="2 3">CFBP7129</strain>
        <plasmid evidence="3">patcfbp7129b</plasmid>
    </source>
</reference>
<organism evidence="2 3">
    <name type="scientific">Agrobacterium tumefaciens</name>
    <dbReference type="NCBI Taxonomy" id="358"/>
    <lineage>
        <taxon>Bacteria</taxon>
        <taxon>Pseudomonadati</taxon>
        <taxon>Pseudomonadota</taxon>
        <taxon>Alphaproteobacteria</taxon>
        <taxon>Hyphomicrobiales</taxon>
        <taxon>Rhizobiaceae</taxon>
        <taxon>Rhizobium/Agrobacterium group</taxon>
        <taxon>Agrobacterium</taxon>
        <taxon>Agrobacterium tumefaciens complex</taxon>
    </lineage>
</organism>
<name>A0A4D7Z7G2_AGRTU</name>
<evidence type="ECO:0000259" key="1">
    <source>
        <dbReference type="PROSITE" id="PS51186"/>
    </source>
</evidence>
<accession>A0A4D7Z7G2</accession>
<gene>
    <name evidence="2" type="ORF">CFBP7129_29460</name>
</gene>
<keyword evidence="2" id="KW-0808">Transferase</keyword>
<dbReference type="Pfam" id="PF00583">
    <property type="entry name" value="Acetyltransf_1"/>
    <property type="match status" value="1"/>
</dbReference>
<dbReference type="PROSITE" id="PS51186">
    <property type="entry name" value="GNAT"/>
    <property type="match status" value="1"/>
</dbReference>
<dbReference type="CDD" id="cd04301">
    <property type="entry name" value="NAT_SF"/>
    <property type="match status" value="1"/>
</dbReference>
<dbReference type="InterPro" id="IPR016181">
    <property type="entry name" value="Acyl_CoA_acyltransferase"/>
</dbReference>
<evidence type="ECO:0000313" key="3">
    <source>
        <dbReference type="Proteomes" id="UP000298649"/>
    </source>
</evidence>
<proteinExistence type="predicted"/>
<dbReference type="EMBL" id="CP039925">
    <property type="protein sequence ID" value="QCL98353.1"/>
    <property type="molecule type" value="Genomic_DNA"/>
</dbReference>